<reference evidence="1 2" key="1">
    <citation type="submission" date="2009-03" db="EMBL/GenBank/DDBJ databases">
        <title>Comparison of the complete genome sequences of Rhodococcus erythropolis PR4 and Rhodococcus opacus B4.</title>
        <authorList>
            <person name="Takarada H."/>
            <person name="Sekine M."/>
            <person name="Hosoyama A."/>
            <person name="Yamada R."/>
            <person name="Fujisawa T."/>
            <person name="Omata S."/>
            <person name="Shimizu A."/>
            <person name="Tsukatani N."/>
            <person name="Tanikawa S."/>
            <person name="Fujita N."/>
            <person name="Harayama S."/>
        </authorList>
    </citation>
    <scope>NUCLEOTIDE SEQUENCE [LARGE SCALE GENOMIC DNA]</scope>
    <source>
        <strain evidence="1 2">B4</strain>
    </source>
</reference>
<accession>C1B7A5</accession>
<proteinExistence type="predicted"/>
<name>C1B7A5_RHOOB</name>
<dbReference type="EMBL" id="AP011115">
    <property type="protein sequence ID" value="BAH51558.1"/>
    <property type="molecule type" value="Genomic_DNA"/>
</dbReference>
<dbReference type="Proteomes" id="UP000002212">
    <property type="component" value="Chromosome"/>
</dbReference>
<dbReference type="AlphaFoldDB" id="C1B7A5"/>
<dbReference type="PATRIC" id="fig|632772.20.peg.3473"/>
<organism evidence="1 2">
    <name type="scientific">Rhodococcus opacus (strain B4)</name>
    <dbReference type="NCBI Taxonomy" id="632772"/>
    <lineage>
        <taxon>Bacteria</taxon>
        <taxon>Bacillati</taxon>
        <taxon>Actinomycetota</taxon>
        <taxon>Actinomycetes</taxon>
        <taxon>Mycobacteriales</taxon>
        <taxon>Nocardiaceae</taxon>
        <taxon>Rhodococcus</taxon>
    </lineage>
</organism>
<protein>
    <submittedName>
        <fullName evidence="1">Uncharacterized protein</fullName>
    </submittedName>
</protein>
<dbReference type="HOGENOM" id="CLU_651924_0_0_11"/>
<evidence type="ECO:0000313" key="2">
    <source>
        <dbReference type="Proteomes" id="UP000002212"/>
    </source>
</evidence>
<dbReference type="KEGG" id="rop:ROP_33110"/>
<evidence type="ECO:0000313" key="1">
    <source>
        <dbReference type="EMBL" id="BAH51558.1"/>
    </source>
</evidence>
<sequence>MGTLVLTERCTSMRRFTRRAGGTIVALTLTAAAFVVSPPPVYGFAEDICYTEDGAPPHNCAPLPPECLLDDPDSPICGAEAFLRYGFTLRRPLGGRSLVHSDSTYIIARTVGFSTQDAYWIAAYDEATDLGTFVPRDLFGRPAPDAGALTTKDISGLVRTHFDTGGFLFHFLPTLRGPTDPLPNGLRPNVDDPRHEIMLTHLRTWAMAGPGSDAPLCTGGFTNPSANGDYGTGATCYGDANPVPINGTYSLETPAAIPFTNMTGQQVITDNVLSSQFDSWVGENSWNARTGIYLHALGDRISHHVCTDAGTITPPGPAGQDFRIDLNQPTCDQGPHAVRHEYETGVDFAGLNPEDQTTEAALSMVYDELVNFARARGTLDARATAPATKSALLNDGLLPALEIREPVERLTAVTDVGCRAGVPAFPGNPACR</sequence>
<gene>
    <name evidence="1" type="ordered locus">ROP_33110</name>
</gene>